<feature type="domain" description="CCHC-type" evidence="3">
    <location>
        <begin position="124"/>
        <end position="139"/>
    </location>
</feature>
<keyword evidence="1" id="KW-0479">Metal-binding</keyword>
<dbReference type="InterPro" id="IPR001878">
    <property type="entry name" value="Znf_CCHC"/>
</dbReference>
<dbReference type="GO" id="GO:0003676">
    <property type="term" value="F:nucleic acid binding"/>
    <property type="evidence" value="ECO:0007669"/>
    <property type="project" value="InterPro"/>
</dbReference>
<dbReference type="AlphaFoldDB" id="A0A978UZP1"/>
<dbReference type="PANTHER" id="PTHR31286:SF178">
    <property type="entry name" value="DUF4283 DOMAIN-CONTAINING PROTEIN"/>
    <property type="match status" value="1"/>
</dbReference>
<evidence type="ECO:0000256" key="1">
    <source>
        <dbReference type="PROSITE-ProRule" id="PRU00047"/>
    </source>
</evidence>
<feature type="region of interest" description="Disordered" evidence="2">
    <location>
        <begin position="216"/>
        <end position="238"/>
    </location>
</feature>
<comment type="caution">
    <text evidence="4">The sequence shown here is derived from an EMBL/GenBank/DDBJ whole genome shotgun (WGS) entry which is preliminary data.</text>
</comment>
<dbReference type="Proteomes" id="UP000813462">
    <property type="component" value="Unassembled WGS sequence"/>
</dbReference>
<dbReference type="PANTHER" id="PTHR31286">
    <property type="entry name" value="GLYCINE-RICH CELL WALL STRUCTURAL PROTEIN 1.8-LIKE"/>
    <property type="match status" value="1"/>
</dbReference>
<keyword evidence="1" id="KW-0863">Zinc-finger</keyword>
<dbReference type="SUPFAM" id="SSF57756">
    <property type="entry name" value="Retrovirus zinc finger-like domains"/>
    <property type="match status" value="1"/>
</dbReference>
<accession>A0A978UZP1</accession>
<dbReference type="GO" id="GO:0008270">
    <property type="term" value="F:zinc ion binding"/>
    <property type="evidence" value="ECO:0007669"/>
    <property type="project" value="UniProtKB-KW"/>
</dbReference>
<name>A0A978UZP1_ZIZJJ</name>
<keyword evidence="1" id="KW-0862">Zinc</keyword>
<dbReference type="InterPro" id="IPR036875">
    <property type="entry name" value="Znf_CCHC_sf"/>
</dbReference>
<evidence type="ECO:0000259" key="3">
    <source>
        <dbReference type="PROSITE" id="PS50158"/>
    </source>
</evidence>
<evidence type="ECO:0000313" key="5">
    <source>
        <dbReference type="Proteomes" id="UP000813462"/>
    </source>
</evidence>
<dbReference type="EMBL" id="JAEACU010000008">
    <property type="protein sequence ID" value="KAH7520457.1"/>
    <property type="molecule type" value="Genomic_DNA"/>
</dbReference>
<protein>
    <recommendedName>
        <fullName evidence="3">CCHC-type domain-containing protein</fullName>
    </recommendedName>
</protein>
<evidence type="ECO:0000256" key="2">
    <source>
        <dbReference type="SAM" id="MobiDB-lite"/>
    </source>
</evidence>
<reference evidence="4" key="1">
    <citation type="journal article" date="2021" name="Front. Plant Sci.">
        <title>Chromosome-Scale Genome Assembly for Chinese Sour Jujube and Insights Into Its Genome Evolution and Domestication Signature.</title>
        <authorList>
            <person name="Shen L.-Y."/>
            <person name="Luo H."/>
            <person name="Wang X.-L."/>
            <person name="Wang X.-M."/>
            <person name="Qiu X.-J."/>
            <person name="Liu H."/>
            <person name="Zhou S.-S."/>
            <person name="Jia K.-H."/>
            <person name="Nie S."/>
            <person name="Bao Y.-T."/>
            <person name="Zhang R.-G."/>
            <person name="Yun Q.-Z."/>
            <person name="Chai Y.-H."/>
            <person name="Lu J.-Y."/>
            <person name="Li Y."/>
            <person name="Zhao S.-W."/>
            <person name="Mao J.-F."/>
            <person name="Jia S.-G."/>
            <person name="Mao Y.-M."/>
        </authorList>
    </citation>
    <scope>NUCLEOTIDE SEQUENCE</scope>
    <source>
        <strain evidence="4">AT0</strain>
        <tissue evidence="4">Leaf</tissue>
    </source>
</reference>
<gene>
    <name evidence="4" type="ORF">FEM48_Zijuj08G0145900</name>
</gene>
<organism evidence="4 5">
    <name type="scientific">Ziziphus jujuba var. spinosa</name>
    <dbReference type="NCBI Taxonomy" id="714518"/>
    <lineage>
        <taxon>Eukaryota</taxon>
        <taxon>Viridiplantae</taxon>
        <taxon>Streptophyta</taxon>
        <taxon>Embryophyta</taxon>
        <taxon>Tracheophyta</taxon>
        <taxon>Spermatophyta</taxon>
        <taxon>Magnoliopsida</taxon>
        <taxon>eudicotyledons</taxon>
        <taxon>Gunneridae</taxon>
        <taxon>Pentapetalae</taxon>
        <taxon>rosids</taxon>
        <taxon>fabids</taxon>
        <taxon>Rosales</taxon>
        <taxon>Rhamnaceae</taxon>
        <taxon>Paliureae</taxon>
        <taxon>Ziziphus</taxon>
    </lineage>
</organism>
<dbReference type="InterPro" id="IPR040256">
    <property type="entry name" value="At4g02000-like"/>
</dbReference>
<dbReference type="InterPro" id="IPR025836">
    <property type="entry name" value="Zn_knuckle_CX2CX4HX4C"/>
</dbReference>
<dbReference type="Pfam" id="PF14392">
    <property type="entry name" value="zf-CCHC_4"/>
    <property type="match status" value="1"/>
</dbReference>
<evidence type="ECO:0000313" key="4">
    <source>
        <dbReference type="EMBL" id="KAH7520457.1"/>
    </source>
</evidence>
<sequence>MKADRDRVWFQRPWTINGAHMCLKKWNPHMSLRDFDFSSSTFWVQIHGLPLQFLNKENACKIGVLLKEVIRCEDSSRKNLLGLKYLRIQVEVHISKPLLTGFFQKIGSNRTWIQFCYERRRDFCYKCGVIGHLKNSCKSSTNNLSQTEGDEYGVWLRAEEGAFSVVSSGSHLRRIENPRRDFFDSWSNEELGVVEMNPPSDQGKASIVKARADLQTSAVEHASAPDSKAQPSSRTVLEGLITVHSRG</sequence>
<dbReference type="PROSITE" id="PS50158">
    <property type="entry name" value="ZF_CCHC"/>
    <property type="match status" value="1"/>
</dbReference>
<proteinExistence type="predicted"/>